<dbReference type="STRING" id="225004.SAMN02745152_01492"/>
<proteinExistence type="predicted"/>
<evidence type="ECO:0000313" key="1">
    <source>
        <dbReference type="EMBL" id="SJZ88129.1"/>
    </source>
</evidence>
<accession>A0A1T4P9J7</accession>
<name>A0A1T4P9J7_9SPIR</name>
<evidence type="ECO:0008006" key="3">
    <source>
        <dbReference type="Google" id="ProtNLM"/>
    </source>
</evidence>
<gene>
    <name evidence="1" type="ORF">SAMN02745152_01492</name>
</gene>
<dbReference type="EMBL" id="FUXC01000008">
    <property type="protein sequence ID" value="SJZ88129.1"/>
    <property type="molecule type" value="Genomic_DNA"/>
</dbReference>
<dbReference type="RefSeq" id="WP_078931228.1">
    <property type="nucleotide sequence ID" value="NZ_CAMCOW010000100.1"/>
</dbReference>
<sequence>MSNQYYLLAQLPSFSVTDEKSVLPVTEEYFYDLCSRFLDKKSFEQVKLLSLTPPLKKVSTGSVFLDKWYDSERNLRFALAQIRALRMNKKFEIENESFSPDVIQAARTATGMDSPLAAEQFLNQYRLNLLDSIRPADEFSVDAVYAYGLRLKLALRMKMFNAEKGMVSYHKIYDSILKGDMGDK</sequence>
<evidence type="ECO:0000313" key="2">
    <source>
        <dbReference type="Proteomes" id="UP000190395"/>
    </source>
</evidence>
<dbReference type="OrthoDB" id="5417808at2"/>
<dbReference type="Proteomes" id="UP000190395">
    <property type="component" value="Unassembled WGS sequence"/>
</dbReference>
<dbReference type="GeneID" id="303367724"/>
<organism evidence="1 2">
    <name type="scientific">Treponema berlinense</name>
    <dbReference type="NCBI Taxonomy" id="225004"/>
    <lineage>
        <taxon>Bacteria</taxon>
        <taxon>Pseudomonadati</taxon>
        <taxon>Spirochaetota</taxon>
        <taxon>Spirochaetia</taxon>
        <taxon>Spirochaetales</taxon>
        <taxon>Treponemataceae</taxon>
        <taxon>Treponema</taxon>
    </lineage>
</organism>
<dbReference type="AlphaFoldDB" id="A0A1T4P9J7"/>
<protein>
    <recommendedName>
        <fullName evidence="3">DUF2764 family protein</fullName>
    </recommendedName>
</protein>
<reference evidence="1 2" key="1">
    <citation type="submission" date="2017-02" db="EMBL/GenBank/DDBJ databases">
        <authorList>
            <person name="Peterson S.W."/>
        </authorList>
    </citation>
    <scope>NUCLEOTIDE SEQUENCE [LARGE SCALE GENOMIC DNA]</scope>
    <source>
        <strain evidence="1 2">ATCC BAA-909</strain>
    </source>
</reference>
<keyword evidence="2" id="KW-1185">Reference proteome</keyword>